<feature type="non-terminal residue" evidence="1">
    <location>
        <position position="1"/>
    </location>
</feature>
<evidence type="ECO:0000313" key="2">
    <source>
        <dbReference type="Proteomes" id="UP000789901"/>
    </source>
</evidence>
<protein>
    <submittedName>
        <fullName evidence="1">26516_t:CDS:1</fullName>
    </submittedName>
</protein>
<proteinExistence type="predicted"/>
<feature type="non-terminal residue" evidence="1">
    <location>
        <position position="71"/>
    </location>
</feature>
<dbReference type="EMBL" id="CAJVQB010124769">
    <property type="protein sequence ID" value="CAG8853479.1"/>
    <property type="molecule type" value="Genomic_DNA"/>
</dbReference>
<reference evidence="1 2" key="1">
    <citation type="submission" date="2021-06" db="EMBL/GenBank/DDBJ databases">
        <authorList>
            <person name="Kallberg Y."/>
            <person name="Tangrot J."/>
            <person name="Rosling A."/>
        </authorList>
    </citation>
    <scope>NUCLEOTIDE SEQUENCE [LARGE SCALE GENOMIC DNA]</scope>
    <source>
        <strain evidence="1 2">120-4 pot B 10/14</strain>
    </source>
</reference>
<accession>A0ABN7XGZ0</accession>
<comment type="caution">
    <text evidence="1">The sequence shown here is derived from an EMBL/GenBank/DDBJ whole genome shotgun (WGS) entry which is preliminary data.</text>
</comment>
<organism evidence="1 2">
    <name type="scientific">Gigaspora margarita</name>
    <dbReference type="NCBI Taxonomy" id="4874"/>
    <lineage>
        <taxon>Eukaryota</taxon>
        <taxon>Fungi</taxon>
        <taxon>Fungi incertae sedis</taxon>
        <taxon>Mucoromycota</taxon>
        <taxon>Glomeromycotina</taxon>
        <taxon>Glomeromycetes</taxon>
        <taxon>Diversisporales</taxon>
        <taxon>Gigasporaceae</taxon>
        <taxon>Gigaspora</taxon>
    </lineage>
</organism>
<gene>
    <name evidence="1" type="ORF">GMARGA_LOCUS42300</name>
</gene>
<dbReference type="Proteomes" id="UP000789901">
    <property type="component" value="Unassembled WGS sequence"/>
</dbReference>
<sequence length="71" mass="8444">LEEFTDEEDWIDELENNSKEQESDDNPAAYLANSCEKDRILFNINKELEKKQFEQAKSLLNENTQMFTQKI</sequence>
<evidence type="ECO:0000313" key="1">
    <source>
        <dbReference type="EMBL" id="CAG8853479.1"/>
    </source>
</evidence>
<keyword evidence="2" id="KW-1185">Reference proteome</keyword>
<name>A0ABN7XGZ0_GIGMA</name>